<reference evidence="1" key="1">
    <citation type="submission" date="2022-02" db="EMBL/GenBank/DDBJ databases">
        <title>Plant Genome Project.</title>
        <authorList>
            <person name="Zhang R.-G."/>
        </authorList>
    </citation>
    <scope>NUCLEOTIDE SEQUENCE</scope>
    <source>
        <strain evidence="1">AT1</strain>
    </source>
</reference>
<proteinExistence type="predicted"/>
<accession>A0ACC0N5I7</accession>
<keyword evidence="2" id="KW-1185">Reference proteome</keyword>
<evidence type="ECO:0000313" key="1">
    <source>
        <dbReference type="EMBL" id="KAI8547997.1"/>
    </source>
</evidence>
<gene>
    <name evidence="1" type="ORF">RHMOL_Rhmol07G0238000</name>
</gene>
<dbReference type="Proteomes" id="UP001062846">
    <property type="component" value="Chromosome 7"/>
</dbReference>
<name>A0ACC0N5I7_RHOML</name>
<sequence length="104" mass="12637">MSVAEMRMLRWMCGKTRRDRIRNEMVREMASVAPIEEKLRENRLSWFGHAYRRPEDAVAEDIQFRRLSFLLFRVILEVCFMMFKAQTPCWTGRTYEWLELGKVK</sequence>
<comment type="caution">
    <text evidence="1">The sequence shown here is derived from an EMBL/GenBank/DDBJ whole genome shotgun (WGS) entry which is preliminary data.</text>
</comment>
<protein>
    <submittedName>
        <fullName evidence="1">Uncharacterized protein</fullName>
    </submittedName>
</protein>
<organism evidence="1 2">
    <name type="scientific">Rhododendron molle</name>
    <name type="common">Chinese azalea</name>
    <name type="synonym">Azalea mollis</name>
    <dbReference type="NCBI Taxonomy" id="49168"/>
    <lineage>
        <taxon>Eukaryota</taxon>
        <taxon>Viridiplantae</taxon>
        <taxon>Streptophyta</taxon>
        <taxon>Embryophyta</taxon>
        <taxon>Tracheophyta</taxon>
        <taxon>Spermatophyta</taxon>
        <taxon>Magnoliopsida</taxon>
        <taxon>eudicotyledons</taxon>
        <taxon>Gunneridae</taxon>
        <taxon>Pentapetalae</taxon>
        <taxon>asterids</taxon>
        <taxon>Ericales</taxon>
        <taxon>Ericaceae</taxon>
        <taxon>Ericoideae</taxon>
        <taxon>Rhodoreae</taxon>
        <taxon>Rhododendron</taxon>
    </lineage>
</organism>
<dbReference type="EMBL" id="CM046394">
    <property type="protein sequence ID" value="KAI8547997.1"/>
    <property type="molecule type" value="Genomic_DNA"/>
</dbReference>
<evidence type="ECO:0000313" key="2">
    <source>
        <dbReference type="Proteomes" id="UP001062846"/>
    </source>
</evidence>